<dbReference type="Proteomes" id="UP001217089">
    <property type="component" value="Unassembled WGS sequence"/>
</dbReference>
<accession>A0ABQ9FM24</accession>
<keyword evidence="2" id="KW-1185">Reference proteome</keyword>
<proteinExistence type="predicted"/>
<comment type="caution">
    <text evidence="1">The sequence shown here is derived from an EMBL/GenBank/DDBJ whole genome shotgun (WGS) entry which is preliminary data.</text>
</comment>
<name>A0ABQ9FM24_TEGGR</name>
<sequence>MYIYMYNLTLTINYSSNKSHLHCINTCYRILIRSNTYHLILVLRLAGFGWSEVNYIPRKSALIRLYINR</sequence>
<protein>
    <submittedName>
        <fullName evidence="1">Uncharacterized protein</fullName>
    </submittedName>
</protein>
<dbReference type="EMBL" id="JARBDR010000214">
    <property type="protein sequence ID" value="KAJ8318303.1"/>
    <property type="molecule type" value="Genomic_DNA"/>
</dbReference>
<reference evidence="1 2" key="1">
    <citation type="submission" date="2022-12" db="EMBL/GenBank/DDBJ databases">
        <title>Chromosome-level genome of Tegillarca granosa.</title>
        <authorList>
            <person name="Kim J."/>
        </authorList>
    </citation>
    <scope>NUCLEOTIDE SEQUENCE [LARGE SCALE GENOMIC DNA]</scope>
    <source>
        <strain evidence="1">Teg-2019</strain>
        <tissue evidence="1">Adductor muscle</tissue>
    </source>
</reference>
<evidence type="ECO:0000313" key="1">
    <source>
        <dbReference type="EMBL" id="KAJ8318303.1"/>
    </source>
</evidence>
<organism evidence="1 2">
    <name type="scientific">Tegillarca granosa</name>
    <name type="common">Malaysian cockle</name>
    <name type="synonym">Anadara granosa</name>
    <dbReference type="NCBI Taxonomy" id="220873"/>
    <lineage>
        <taxon>Eukaryota</taxon>
        <taxon>Metazoa</taxon>
        <taxon>Spiralia</taxon>
        <taxon>Lophotrochozoa</taxon>
        <taxon>Mollusca</taxon>
        <taxon>Bivalvia</taxon>
        <taxon>Autobranchia</taxon>
        <taxon>Pteriomorphia</taxon>
        <taxon>Arcoida</taxon>
        <taxon>Arcoidea</taxon>
        <taxon>Arcidae</taxon>
        <taxon>Tegillarca</taxon>
    </lineage>
</organism>
<evidence type="ECO:0000313" key="2">
    <source>
        <dbReference type="Proteomes" id="UP001217089"/>
    </source>
</evidence>
<gene>
    <name evidence="1" type="ORF">KUTeg_003394</name>
</gene>